<evidence type="ECO:0000313" key="4">
    <source>
        <dbReference type="EnsemblPlants" id="cds.evm.model.01.3039"/>
    </source>
</evidence>
<proteinExistence type="predicted"/>
<dbReference type="EMBL" id="UZAU01000083">
    <property type="status" value="NOT_ANNOTATED_CDS"/>
    <property type="molecule type" value="Genomic_DNA"/>
</dbReference>
<keyword evidence="5" id="KW-1185">Reference proteome</keyword>
<dbReference type="AlphaFoldDB" id="A0A803NNG7"/>
<protein>
    <submittedName>
        <fullName evidence="4">Uncharacterized protein</fullName>
    </submittedName>
</protein>
<dbReference type="PANTHER" id="PTHR42938:SF25">
    <property type="entry name" value="D-ISOMER SPECIFIC 2-HYDROXYACID DEHYDROGENASE FAMILY PROTEIN"/>
    <property type="match status" value="1"/>
</dbReference>
<dbReference type="EnsemblPlants" id="evm.model.01.3039">
    <property type="protein sequence ID" value="cds.evm.model.01.3039"/>
    <property type="gene ID" value="evm.TU.01.3039"/>
</dbReference>
<feature type="domain" description="D-isomer specific 2-hydroxyacid dehydrogenase catalytic" evidence="2">
    <location>
        <begin position="32"/>
        <end position="323"/>
    </location>
</feature>
<reference evidence="4" key="1">
    <citation type="submission" date="2018-11" db="EMBL/GenBank/DDBJ databases">
        <authorList>
            <person name="Grassa J C."/>
        </authorList>
    </citation>
    <scope>NUCLEOTIDE SEQUENCE [LARGE SCALE GENOMIC DNA]</scope>
</reference>
<dbReference type="InterPro" id="IPR036291">
    <property type="entry name" value="NAD(P)-bd_dom_sf"/>
</dbReference>
<dbReference type="Pfam" id="PF02826">
    <property type="entry name" value="2-Hacid_dh_C"/>
    <property type="match status" value="1"/>
</dbReference>
<dbReference type="Pfam" id="PF00389">
    <property type="entry name" value="2-Hacid_dh"/>
    <property type="match status" value="1"/>
</dbReference>
<dbReference type="Proteomes" id="UP000596661">
    <property type="component" value="Chromosome 1"/>
</dbReference>
<dbReference type="Gramene" id="evm.model.01.3039">
    <property type="protein sequence ID" value="cds.evm.model.01.3039"/>
    <property type="gene ID" value="evm.TU.01.3039"/>
</dbReference>
<evidence type="ECO:0000259" key="3">
    <source>
        <dbReference type="Pfam" id="PF02826"/>
    </source>
</evidence>
<dbReference type="GO" id="GO:0051287">
    <property type="term" value="F:NAD binding"/>
    <property type="evidence" value="ECO:0007669"/>
    <property type="project" value="InterPro"/>
</dbReference>
<sequence>MHPAELPAMEADSSKGHITRVLFCGPYFPASHTYTRQYLQNYSSIQVDDVPLDVVPNVIANYHICVVKNMKLDSQIISLAKQMKLIMQFGVGLEGVEVDSATKHGIKVARIPSDATGNAAGCAEMAIYLTLGLLRKQNDMQNSIKQRKLGEPAGETLLGKTVFILGFGNIGIDLAKRLRPFGVKIIATKRSWTSHSLESNGSIYGSDDLVDEKGSHEDIYKFASKADIVVCCLLLNKETVHIVNKSFISSMKKGGHLVNIARGGLLDYEAVYHGLKSNHLGGLGIDVAWTEPFNPDDPILKFNNVLITPHVAGVTEYSYRAMAKSQNWSMWLVLPAAAASRLLERLLVVLVCVHYKQTEHSTAISFSSSELTQQEEPTSNFLPYSLRGTEEQVGWCKDANSNSILTKIPGEGMDRDQTESVSQMKAIVSTIVTKQVKIATTRHCESVRDGVDEETVESVIPKDRDAEGSENIFLENDTHEQPKAEGSSSSEASFGAWMSSRVDFEALGIPNPPSWTIHMVDDAGVIKDVQIPRAPAGVVVEGLPLSSYLPEPHKTAFEYLLELIAALKHMVSPRETQNGAG</sequence>
<dbReference type="SUPFAM" id="SSF51735">
    <property type="entry name" value="NAD(P)-binding Rossmann-fold domains"/>
    <property type="match status" value="1"/>
</dbReference>
<feature type="domain" description="D-isomer specific 2-hydroxyacid dehydrogenase NAD-binding" evidence="3">
    <location>
        <begin position="129"/>
        <end position="312"/>
    </location>
</feature>
<dbReference type="InterPro" id="IPR006139">
    <property type="entry name" value="D-isomer_2_OHA_DH_cat_dom"/>
</dbReference>
<feature type="region of interest" description="Disordered" evidence="1">
    <location>
        <begin position="461"/>
        <end position="492"/>
    </location>
</feature>
<dbReference type="PANTHER" id="PTHR42938">
    <property type="entry name" value="FORMATE DEHYDROGENASE 1"/>
    <property type="match status" value="1"/>
</dbReference>
<dbReference type="InterPro" id="IPR006140">
    <property type="entry name" value="D-isomer_DH_NAD-bd"/>
</dbReference>
<dbReference type="FunFam" id="3.40.50.720:FF:000291">
    <property type="entry name" value="Phosphoglycerate dehydrogenase, putative, 33424-31403"/>
    <property type="match status" value="1"/>
</dbReference>
<dbReference type="Gene3D" id="3.40.50.720">
    <property type="entry name" value="NAD(P)-binding Rossmann-like Domain"/>
    <property type="match status" value="2"/>
</dbReference>
<name>A0A803NNG7_CANSA</name>
<evidence type="ECO:0000259" key="2">
    <source>
        <dbReference type="Pfam" id="PF00389"/>
    </source>
</evidence>
<evidence type="ECO:0000256" key="1">
    <source>
        <dbReference type="SAM" id="MobiDB-lite"/>
    </source>
</evidence>
<dbReference type="CDD" id="cd12175">
    <property type="entry name" value="2-Hacid_dh_11"/>
    <property type="match status" value="1"/>
</dbReference>
<evidence type="ECO:0000313" key="5">
    <source>
        <dbReference type="Proteomes" id="UP000596661"/>
    </source>
</evidence>
<dbReference type="SUPFAM" id="SSF52283">
    <property type="entry name" value="Formate/glycerate dehydrogenase catalytic domain-like"/>
    <property type="match status" value="1"/>
</dbReference>
<accession>A0A803NNG7</accession>
<reference evidence="4" key="2">
    <citation type="submission" date="2021-03" db="UniProtKB">
        <authorList>
            <consortium name="EnsemblPlants"/>
        </authorList>
    </citation>
    <scope>IDENTIFICATION</scope>
</reference>
<organism evidence="4 5">
    <name type="scientific">Cannabis sativa</name>
    <name type="common">Hemp</name>
    <name type="synonym">Marijuana</name>
    <dbReference type="NCBI Taxonomy" id="3483"/>
    <lineage>
        <taxon>Eukaryota</taxon>
        <taxon>Viridiplantae</taxon>
        <taxon>Streptophyta</taxon>
        <taxon>Embryophyta</taxon>
        <taxon>Tracheophyta</taxon>
        <taxon>Spermatophyta</taxon>
        <taxon>Magnoliopsida</taxon>
        <taxon>eudicotyledons</taxon>
        <taxon>Gunneridae</taxon>
        <taxon>Pentapetalae</taxon>
        <taxon>rosids</taxon>
        <taxon>fabids</taxon>
        <taxon>Rosales</taxon>
        <taxon>Cannabaceae</taxon>
        <taxon>Cannabis</taxon>
    </lineage>
</organism>
<dbReference type="GO" id="GO:0004617">
    <property type="term" value="F:phosphoglycerate dehydrogenase activity"/>
    <property type="evidence" value="ECO:0007669"/>
    <property type="project" value="TreeGrafter"/>
</dbReference>